<keyword evidence="2" id="KW-0812">Transmembrane</keyword>
<feature type="region of interest" description="Disordered" evidence="1">
    <location>
        <begin position="183"/>
        <end position="232"/>
    </location>
</feature>
<evidence type="ECO:0000313" key="3">
    <source>
        <dbReference type="EMBL" id="KAK8026327.1"/>
    </source>
</evidence>
<feature type="compositionally biased region" description="Polar residues" evidence="1">
    <location>
        <begin position="190"/>
        <end position="199"/>
    </location>
</feature>
<protein>
    <submittedName>
        <fullName evidence="3">Uncharacterized protein</fullName>
    </submittedName>
</protein>
<organism evidence="3 4">
    <name type="scientific">Apiospora marii</name>
    <dbReference type="NCBI Taxonomy" id="335849"/>
    <lineage>
        <taxon>Eukaryota</taxon>
        <taxon>Fungi</taxon>
        <taxon>Dikarya</taxon>
        <taxon>Ascomycota</taxon>
        <taxon>Pezizomycotina</taxon>
        <taxon>Sordariomycetes</taxon>
        <taxon>Xylariomycetidae</taxon>
        <taxon>Amphisphaeriales</taxon>
        <taxon>Apiosporaceae</taxon>
        <taxon>Apiospora</taxon>
    </lineage>
</organism>
<evidence type="ECO:0000313" key="4">
    <source>
        <dbReference type="Proteomes" id="UP001396898"/>
    </source>
</evidence>
<dbReference type="Proteomes" id="UP001396898">
    <property type="component" value="Unassembled WGS sequence"/>
</dbReference>
<keyword evidence="4" id="KW-1185">Reference proteome</keyword>
<proteinExistence type="predicted"/>
<dbReference type="EMBL" id="JAQQWI010000007">
    <property type="protein sequence ID" value="KAK8026327.1"/>
    <property type="molecule type" value="Genomic_DNA"/>
</dbReference>
<keyword evidence="2" id="KW-0472">Membrane</keyword>
<accession>A0ABR1S393</accession>
<sequence length="232" mass="24730">MSQDVPTRLIKMVPVLEYAVSPSCHEGFLPLQRSLGLSSDMILTLTTEWTESHIYPDVMYNNTRGLWVCCGNIEDGKPDCTNQTSETFNLAPPQDLRPFFSIPLSGFPYTSASIQTISSTVVAPSTTASSQPAAVAGSRSSSGSSSLSSAAAAGIGAGAGVAVLLFSLAGIAVWYLRRKSLRAREHQTDHQTSPETSGPRNIEHSGTFVKSELTGRSLPLEMPGNTPRELPS</sequence>
<comment type="caution">
    <text evidence="3">The sequence shown here is derived from an EMBL/GenBank/DDBJ whole genome shotgun (WGS) entry which is preliminary data.</text>
</comment>
<keyword evidence="2" id="KW-1133">Transmembrane helix</keyword>
<gene>
    <name evidence="3" type="ORF">PG991_003383</name>
</gene>
<reference evidence="3 4" key="1">
    <citation type="submission" date="2023-01" db="EMBL/GenBank/DDBJ databases">
        <title>Analysis of 21 Apiospora genomes using comparative genomics revels a genus with tremendous synthesis potential of carbohydrate active enzymes and secondary metabolites.</title>
        <authorList>
            <person name="Sorensen T."/>
        </authorList>
    </citation>
    <scope>NUCLEOTIDE SEQUENCE [LARGE SCALE GENOMIC DNA]</scope>
    <source>
        <strain evidence="3 4">CBS 20057</strain>
    </source>
</reference>
<feature type="transmembrane region" description="Helical" evidence="2">
    <location>
        <begin position="150"/>
        <end position="176"/>
    </location>
</feature>
<evidence type="ECO:0000256" key="2">
    <source>
        <dbReference type="SAM" id="Phobius"/>
    </source>
</evidence>
<name>A0ABR1S393_9PEZI</name>
<evidence type="ECO:0000256" key="1">
    <source>
        <dbReference type="SAM" id="MobiDB-lite"/>
    </source>
</evidence>